<dbReference type="AlphaFoldDB" id="A0A6J5ZLP5"/>
<evidence type="ECO:0000313" key="2">
    <source>
        <dbReference type="EMBL" id="CAB4342398.1"/>
    </source>
</evidence>
<gene>
    <name evidence="2" type="ORF">UFOPK3522_00716</name>
</gene>
<proteinExistence type="predicted"/>
<feature type="compositionally biased region" description="Low complexity" evidence="1">
    <location>
        <begin position="32"/>
        <end position="46"/>
    </location>
</feature>
<reference evidence="2" key="1">
    <citation type="submission" date="2020-05" db="EMBL/GenBank/DDBJ databases">
        <authorList>
            <person name="Chiriac C."/>
            <person name="Salcher M."/>
            <person name="Ghai R."/>
            <person name="Kavagutti S V."/>
        </authorList>
    </citation>
    <scope>NUCLEOTIDE SEQUENCE</scope>
</reference>
<evidence type="ECO:0000256" key="1">
    <source>
        <dbReference type="SAM" id="MobiDB-lite"/>
    </source>
</evidence>
<dbReference type="EMBL" id="CAESAO010000048">
    <property type="protein sequence ID" value="CAB4342398.1"/>
    <property type="molecule type" value="Genomic_DNA"/>
</dbReference>
<accession>A0A6J5ZLP5</accession>
<sequence length="130" mass="13112">MRGRGLLILLATMVVLLSGLSSLRRPSEKQTTKSSPATPAPAAVAPKPQPGPVTAKLPADGKTVVKPGQTLNLQISSASPDIALISGLGLKVSVGPDVAGDLVLVAPSAGSYPVTLQISKRTVGEIVVSD</sequence>
<feature type="region of interest" description="Disordered" evidence="1">
    <location>
        <begin position="25"/>
        <end position="60"/>
    </location>
</feature>
<organism evidence="2">
    <name type="scientific">freshwater metagenome</name>
    <dbReference type="NCBI Taxonomy" id="449393"/>
    <lineage>
        <taxon>unclassified sequences</taxon>
        <taxon>metagenomes</taxon>
        <taxon>ecological metagenomes</taxon>
    </lineage>
</organism>
<protein>
    <submittedName>
        <fullName evidence="2">Unannotated protein</fullName>
    </submittedName>
</protein>
<name>A0A6J5ZLP5_9ZZZZ</name>